<accession>T1C3X1</accession>
<evidence type="ECO:0000313" key="1">
    <source>
        <dbReference type="EMBL" id="EQD60810.1"/>
    </source>
</evidence>
<comment type="caution">
    <text evidence="1">The sequence shown here is derived from an EMBL/GenBank/DDBJ whole genome shotgun (WGS) entry which is preliminary data.</text>
</comment>
<dbReference type="EMBL" id="AUZZ01002339">
    <property type="protein sequence ID" value="EQD60810.1"/>
    <property type="molecule type" value="Genomic_DNA"/>
</dbReference>
<dbReference type="InterPro" id="IPR036615">
    <property type="entry name" value="Mur_ligase_C_dom_sf"/>
</dbReference>
<organism evidence="1">
    <name type="scientific">mine drainage metagenome</name>
    <dbReference type="NCBI Taxonomy" id="410659"/>
    <lineage>
        <taxon>unclassified sequences</taxon>
        <taxon>metagenomes</taxon>
        <taxon>ecological metagenomes</taxon>
    </lineage>
</organism>
<dbReference type="SUPFAM" id="SSF53244">
    <property type="entry name" value="MurD-like peptide ligases, peptide-binding domain"/>
    <property type="match status" value="1"/>
</dbReference>
<keyword evidence="1" id="KW-0436">Ligase</keyword>
<sequence>MRMGVHRAALAGSLAKADEVWLYIPPDLGWDAAPVLAALQGRAQGRAEVGALARDLAAAARPGDHVLIMSNGGFGGLHEQLLRELRCARSGGPPAR</sequence>
<reference evidence="1" key="2">
    <citation type="journal article" date="2014" name="ISME J.">
        <title>Microbial stratification in low pH oxic and suboxic macroscopic growths along an acid mine drainage.</title>
        <authorList>
            <person name="Mendez-Garcia C."/>
            <person name="Mesa V."/>
            <person name="Sprenger R.R."/>
            <person name="Richter M."/>
            <person name="Diez M.S."/>
            <person name="Solano J."/>
            <person name="Bargiela R."/>
            <person name="Golyshina O.V."/>
            <person name="Manteca A."/>
            <person name="Ramos J.L."/>
            <person name="Gallego J.R."/>
            <person name="Llorente I."/>
            <person name="Martins Dos Santos V.A."/>
            <person name="Jensen O.N."/>
            <person name="Pelaez A.I."/>
            <person name="Sanchez J."/>
            <person name="Ferrer M."/>
        </authorList>
    </citation>
    <scope>NUCLEOTIDE SEQUENCE</scope>
</reference>
<name>T1C3X1_9ZZZZ</name>
<protein>
    <submittedName>
        <fullName evidence="1">Murein peptide ligase</fullName>
    </submittedName>
</protein>
<dbReference type="AlphaFoldDB" id="T1C3X1"/>
<feature type="non-terminal residue" evidence="1">
    <location>
        <position position="96"/>
    </location>
</feature>
<proteinExistence type="predicted"/>
<gene>
    <name evidence="1" type="ORF">B2A_03488</name>
</gene>
<dbReference type="Gene3D" id="3.90.190.20">
    <property type="entry name" value="Mur ligase, C-terminal domain"/>
    <property type="match status" value="1"/>
</dbReference>
<reference evidence="1" key="1">
    <citation type="submission" date="2013-08" db="EMBL/GenBank/DDBJ databases">
        <authorList>
            <person name="Mendez C."/>
            <person name="Richter M."/>
            <person name="Ferrer M."/>
            <person name="Sanchez J."/>
        </authorList>
    </citation>
    <scope>NUCLEOTIDE SEQUENCE</scope>
</reference>
<dbReference type="GO" id="GO:0016881">
    <property type="term" value="F:acid-amino acid ligase activity"/>
    <property type="evidence" value="ECO:0007669"/>
    <property type="project" value="InterPro"/>
</dbReference>